<dbReference type="PATRIC" id="fig|1246626.3.peg.1827"/>
<dbReference type="PANTHER" id="PTHR43357">
    <property type="entry name" value="INNER MEMBRANE ABC TRANSPORTER PERMEASE PROTEIN YDCV"/>
    <property type="match status" value="1"/>
</dbReference>
<evidence type="ECO:0000256" key="5">
    <source>
        <dbReference type="ARBA" id="ARBA00022692"/>
    </source>
</evidence>
<dbReference type="GO" id="GO:0005886">
    <property type="term" value="C:plasma membrane"/>
    <property type="evidence" value="ECO:0007669"/>
    <property type="project" value="UniProtKB-SubCell"/>
</dbReference>
<sequence>MNQQNHFALGLITLIIFLFLLGPLAIIFVASFEPTSVLQFPPTGFSLEWYRNIFTVSAFMDTFKLSMFISFLGNLCALLLGIPAAYALSRFDFRGKGLLNAIFVSPILIPGTVLGFTFLRYLIVSYSLPLEAALFIGHTILMLPFIIRVIASSMANFDFSIEEAAMNLGSSRIGAFFRVIIPNIKSGIIAGVLIAFLESFNNVDISVFLTGPGLSTLPIQMLTYVEHYFDPTVAAISVLLMIFTAVFMFLIERLVGLSHFTKR</sequence>
<dbReference type="PANTHER" id="PTHR43357:SF4">
    <property type="entry name" value="INNER MEMBRANE ABC TRANSPORTER PERMEASE PROTEIN YDCV"/>
    <property type="match status" value="1"/>
</dbReference>
<proteinExistence type="inferred from homology"/>
<keyword evidence="6 8" id="KW-1133">Transmembrane helix</keyword>
<dbReference type="SUPFAM" id="SSF161098">
    <property type="entry name" value="MetI-like"/>
    <property type="match status" value="1"/>
</dbReference>
<dbReference type="PROSITE" id="PS50928">
    <property type="entry name" value="ABC_TM1"/>
    <property type="match status" value="1"/>
</dbReference>
<evidence type="ECO:0000256" key="8">
    <source>
        <dbReference type="RuleBase" id="RU363032"/>
    </source>
</evidence>
<feature type="transmembrane region" description="Helical" evidence="8">
    <location>
        <begin position="65"/>
        <end position="86"/>
    </location>
</feature>
<comment type="subcellular location">
    <subcellularLocation>
        <location evidence="1">Cell inner membrane</location>
        <topology evidence="1">Multi-pass membrane protein</topology>
    </subcellularLocation>
    <subcellularLocation>
        <location evidence="8">Cell membrane</location>
        <topology evidence="8">Multi-pass membrane protein</topology>
    </subcellularLocation>
</comment>
<dbReference type="STRING" id="1246626.BleG1_1832"/>
<gene>
    <name evidence="10" type="ORF">BleG1_1832</name>
</gene>
<organism evidence="10 11">
    <name type="scientific">Shouchella lehensis G1</name>
    <dbReference type="NCBI Taxonomy" id="1246626"/>
    <lineage>
        <taxon>Bacteria</taxon>
        <taxon>Bacillati</taxon>
        <taxon>Bacillota</taxon>
        <taxon>Bacilli</taxon>
        <taxon>Bacillales</taxon>
        <taxon>Bacillaceae</taxon>
        <taxon>Shouchella</taxon>
    </lineage>
</organism>
<dbReference type="Pfam" id="PF00528">
    <property type="entry name" value="BPD_transp_1"/>
    <property type="match status" value="1"/>
</dbReference>
<feature type="transmembrane region" description="Helical" evidence="8">
    <location>
        <begin position="98"/>
        <end position="123"/>
    </location>
</feature>
<dbReference type="OrthoDB" id="9782004at2"/>
<evidence type="ECO:0000313" key="10">
    <source>
        <dbReference type="EMBL" id="AIC94410.1"/>
    </source>
</evidence>
<accession>A0A060LXB5</accession>
<dbReference type="AlphaFoldDB" id="A0A060LXB5"/>
<protein>
    <submittedName>
        <fullName evidence="10">Spermidine/putrescine ABC transporter permease</fullName>
    </submittedName>
</protein>
<feature type="domain" description="ABC transmembrane type-1" evidence="9">
    <location>
        <begin position="63"/>
        <end position="251"/>
    </location>
</feature>
<feature type="transmembrane region" description="Helical" evidence="8">
    <location>
        <begin position="135"/>
        <end position="155"/>
    </location>
</feature>
<keyword evidence="3" id="KW-1003">Cell membrane</keyword>
<comment type="similarity">
    <text evidence="8">Belongs to the binding-protein-dependent transport system permease family.</text>
</comment>
<keyword evidence="7 8" id="KW-0472">Membrane</keyword>
<evidence type="ECO:0000256" key="6">
    <source>
        <dbReference type="ARBA" id="ARBA00022989"/>
    </source>
</evidence>
<reference evidence="10 11" key="1">
    <citation type="journal article" date="2014" name="Gene">
        <title>A comparative genomic analysis of the alkalitolerant soil bacterium Bacillus lehensis G1.</title>
        <authorList>
            <person name="Noor Y.M."/>
            <person name="Samsulrizal N.H."/>
            <person name="Jema'on N.A."/>
            <person name="Low K.O."/>
            <person name="Ramli A.N."/>
            <person name="Alias N.I."/>
            <person name="Damis S.I."/>
            <person name="Fuzi S.F."/>
            <person name="Isa M.N."/>
            <person name="Murad A.M."/>
            <person name="Raih M.F."/>
            <person name="Bakar F.D."/>
            <person name="Najimudin N."/>
            <person name="Mahadi N.M."/>
            <person name="Illias R.M."/>
        </authorList>
    </citation>
    <scope>NUCLEOTIDE SEQUENCE [LARGE SCALE GENOMIC DNA]</scope>
    <source>
        <strain evidence="10 11">G1</strain>
    </source>
</reference>
<dbReference type="Gene3D" id="1.10.3720.10">
    <property type="entry name" value="MetI-like"/>
    <property type="match status" value="1"/>
</dbReference>
<evidence type="ECO:0000256" key="7">
    <source>
        <dbReference type="ARBA" id="ARBA00023136"/>
    </source>
</evidence>
<dbReference type="InterPro" id="IPR000515">
    <property type="entry name" value="MetI-like"/>
</dbReference>
<evidence type="ECO:0000256" key="2">
    <source>
        <dbReference type="ARBA" id="ARBA00022448"/>
    </source>
</evidence>
<dbReference type="eggNOG" id="COG1177">
    <property type="taxonomic scope" value="Bacteria"/>
</dbReference>
<dbReference type="Proteomes" id="UP000027142">
    <property type="component" value="Chromosome"/>
</dbReference>
<evidence type="ECO:0000259" key="9">
    <source>
        <dbReference type="PROSITE" id="PS50928"/>
    </source>
</evidence>
<evidence type="ECO:0000256" key="1">
    <source>
        <dbReference type="ARBA" id="ARBA00004429"/>
    </source>
</evidence>
<keyword evidence="4" id="KW-0997">Cell inner membrane</keyword>
<dbReference type="KEGG" id="ble:BleG1_1832"/>
<name>A0A060LXB5_9BACI</name>
<feature type="transmembrane region" description="Helical" evidence="8">
    <location>
        <begin position="233"/>
        <end position="255"/>
    </location>
</feature>
<dbReference type="GO" id="GO:0055085">
    <property type="term" value="P:transmembrane transport"/>
    <property type="evidence" value="ECO:0007669"/>
    <property type="project" value="InterPro"/>
</dbReference>
<dbReference type="CDD" id="cd06261">
    <property type="entry name" value="TM_PBP2"/>
    <property type="match status" value="1"/>
</dbReference>
<evidence type="ECO:0000256" key="3">
    <source>
        <dbReference type="ARBA" id="ARBA00022475"/>
    </source>
</evidence>
<evidence type="ECO:0000313" key="11">
    <source>
        <dbReference type="Proteomes" id="UP000027142"/>
    </source>
</evidence>
<dbReference type="InterPro" id="IPR035906">
    <property type="entry name" value="MetI-like_sf"/>
</dbReference>
<keyword evidence="11" id="KW-1185">Reference proteome</keyword>
<keyword evidence="5 8" id="KW-0812">Transmembrane</keyword>
<dbReference type="EMBL" id="CP003923">
    <property type="protein sequence ID" value="AIC94410.1"/>
    <property type="molecule type" value="Genomic_DNA"/>
</dbReference>
<dbReference type="HOGENOM" id="CLU_016047_3_1_9"/>
<dbReference type="RefSeq" id="WP_038479755.1">
    <property type="nucleotide sequence ID" value="NZ_CP003923.1"/>
</dbReference>
<feature type="transmembrane region" description="Helical" evidence="8">
    <location>
        <begin position="175"/>
        <end position="197"/>
    </location>
</feature>
<keyword evidence="2 8" id="KW-0813">Transport</keyword>
<evidence type="ECO:0000256" key="4">
    <source>
        <dbReference type="ARBA" id="ARBA00022519"/>
    </source>
</evidence>
<feature type="transmembrane region" description="Helical" evidence="8">
    <location>
        <begin position="7"/>
        <end position="32"/>
    </location>
</feature>